<name>A0ABU2NVW4_9ACTN</name>
<dbReference type="RefSeq" id="WP_311674391.1">
    <property type="nucleotide sequence ID" value="NZ_JAVREQ010000016.1"/>
</dbReference>
<dbReference type="PIRSF" id="PIRSF016184">
    <property type="entry name" value="PhzC_PhzF"/>
    <property type="match status" value="1"/>
</dbReference>
<evidence type="ECO:0000313" key="2">
    <source>
        <dbReference type="Proteomes" id="UP001183414"/>
    </source>
</evidence>
<evidence type="ECO:0000313" key="1">
    <source>
        <dbReference type="EMBL" id="MDT0380662.1"/>
    </source>
</evidence>
<dbReference type="NCBIfam" id="TIGR00654">
    <property type="entry name" value="PhzF_family"/>
    <property type="match status" value="1"/>
</dbReference>
<gene>
    <name evidence="1" type="ORF">RM572_18065</name>
</gene>
<dbReference type="InterPro" id="IPR003719">
    <property type="entry name" value="Phenazine_PhzF-like"/>
</dbReference>
<accession>A0ABU2NVW4</accession>
<keyword evidence="2" id="KW-1185">Reference proteome</keyword>
<organism evidence="1 2">
    <name type="scientific">Streptomyces hazeniae</name>
    <dbReference type="NCBI Taxonomy" id="3075538"/>
    <lineage>
        <taxon>Bacteria</taxon>
        <taxon>Bacillati</taxon>
        <taxon>Actinomycetota</taxon>
        <taxon>Actinomycetes</taxon>
        <taxon>Kitasatosporales</taxon>
        <taxon>Streptomycetaceae</taxon>
        <taxon>Streptomyces</taxon>
    </lineage>
</organism>
<dbReference type="Pfam" id="PF02567">
    <property type="entry name" value="PhzC-PhzF"/>
    <property type="match status" value="1"/>
</dbReference>
<proteinExistence type="predicted"/>
<dbReference type="EMBL" id="JAVREQ010000016">
    <property type="protein sequence ID" value="MDT0380662.1"/>
    <property type="molecule type" value="Genomic_DNA"/>
</dbReference>
<dbReference type="Proteomes" id="UP001183414">
    <property type="component" value="Unassembled WGS sequence"/>
</dbReference>
<sequence>MAVRRRVPFVLVDVFTDRPLDGNPLALLPDADGIPEALLPRIAREFNQAETTFLLRPTLPGADHRLRSFTPEGTEVFGAGHNALGAWWWLAACTDRLHGRGGGPGVAGRRHQQLGDAVLPVTLGTDADGRSEVTMRQQAPRFGAEPARPAELAGALGVDPSQLGAGSGLPVAQVVFTGAAHLMVGLRDRAAVDAARPDAARLRAVLPGLGGEGVYLYSLDPREADADAHARFFNPVAGITEDPATGTAAGPLACLLRRHGLLRTDGAVVAQGHALGRPSRLRLDFDGDTPQLTGRAALAASGELTLPE</sequence>
<dbReference type="SUPFAM" id="SSF54506">
    <property type="entry name" value="Diaminopimelate epimerase-like"/>
    <property type="match status" value="1"/>
</dbReference>
<dbReference type="Gene3D" id="3.10.310.10">
    <property type="entry name" value="Diaminopimelate Epimerase, Chain A, domain 1"/>
    <property type="match status" value="2"/>
</dbReference>
<protein>
    <submittedName>
        <fullName evidence="1">PhzF family phenazine biosynthesis protein</fullName>
    </submittedName>
</protein>
<dbReference type="PANTHER" id="PTHR13774">
    <property type="entry name" value="PHENAZINE BIOSYNTHESIS PROTEIN"/>
    <property type="match status" value="1"/>
</dbReference>
<reference evidence="2" key="1">
    <citation type="submission" date="2023-07" db="EMBL/GenBank/DDBJ databases">
        <title>30 novel species of actinomycetes from the DSMZ collection.</title>
        <authorList>
            <person name="Nouioui I."/>
        </authorList>
    </citation>
    <scope>NUCLEOTIDE SEQUENCE [LARGE SCALE GENOMIC DNA]</scope>
    <source>
        <strain evidence="2">DSM 42041</strain>
    </source>
</reference>
<comment type="caution">
    <text evidence="1">The sequence shown here is derived from an EMBL/GenBank/DDBJ whole genome shotgun (WGS) entry which is preliminary data.</text>
</comment>